<name>A0A1J1HP02_9DIPT</name>
<dbReference type="Proteomes" id="UP000183832">
    <property type="component" value="Unassembled WGS sequence"/>
</dbReference>
<accession>A0A1J1HP02</accession>
<dbReference type="EMBL" id="CVRI01000006">
    <property type="protein sequence ID" value="CRK87953.1"/>
    <property type="molecule type" value="Genomic_DNA"/>
</dbReference>
<keyword evidence="2" id="KW-1185">Reference proteome</keyword>
<evidence type="ECO:0000313" key="2">
    <source>
        <dbReference type="Proteomes" id="UP000183832"/>
    </source>
</evidence>
<evidence type="ECO:0000313" key="1">
    <source>
        <dbReference type="EMBL" id="CRK87953.1"/>
    </source>
</evidence>
<reference evidence="1 2" key="1">
    <citation type="submission" date="2015-04" db="EMBL/GenBank/DDBJ databases">
        <authorList>
            <person name="Syromyatnikov M.Y."/>
            <person name="Popov V.N."/>
        </authorList>
    </citation>
    <scope>NUCLEOTIDE SEQUENCE [LARGE SCALE GENOMIC DNA]</scope>
</reference>
<dbReference type="AlphaFoldDB" id="A0A1J1HP02"/>
<proteinExistence type="predicted"/>
<sequence length="59" mass="6577">MSIMLLAVLFGIRSKIRNGSYTNLYPLTGIHLKSTQVKHVNSDLIVVIGLQKQNLPKTL</sequence>
<gene>
    <name evidence="1" type="ORF">CLUMA_CG001739</name>
</gene>
<organism evidence="1 2">
    <name type="scientific">Clunio marinus</name>
    <dbReference type="NCBI Taxonomy" id="568069"/>
    <lineage>
        <taxon>Eukaryota</taxon>
        <taxon>Metazoa</taxon>
        <taxon>Ecdysozoa</taxon>
        <taxon>Arthropoda</taxon>
        <taxon>Hexapoda</taxon>
        <taxon>Insecta</taxon>
        <taxon>Pterygota</taxon>
        <taxon>Neoptera</taxon>
        <taxon>Endopterygota</taxon>
        <taxon>Diptera</taxon>
        <taxon>Nematocera</taxon>
        <taxon>Chironomoidea</taxon>
        <taxon>Chironomidae</taxon>
        <taxon>Clunio</taxon>
    </lineage>
</organism>
<protein>
    <submittedName>
        <fullName evidence="1">CLUMA_CG001739, isoform A</fullName>
    </submittedName>
</protein>